<dbReference type="RefSeq" id="WP_090268281.1">
    <property type="nucleotide sequence ID" value="NZ_FOEP01000002.1"/>
</dbReference>
<dbReference type="OrthoDB" id="9814594at2"/>
<dbReference type="EMBL" id="FOEP01000002">
    <property type="protein sequence ID" value="SEP77747.1"/>
    <property type="molecule type" value="Genomic_DNA"/>
</dbReference>
<feature type="domain" description="CREG-like beta-barrel" evidence="1">
    <location>
        <begin position="8"/>
        <end position="153"/>
    </location>
</feature>
<evidence type="ECO:0000313" key="2">
    <source>
        <dbReference type="EMBL" id="SEP77747.1"/>
    </source>
</evidence>
<evidence type="ECO:0000259" key="1">
    <source>
        <dbReference type="Pfam" id="PF13883"/>
    </source>
</evidence>
<sequence length="160" mass="17173">MPELIRPTDDQARALARQLIDTARFGALAVTEAGTGLPLVSRVAVGTAPDGQPLLLVSDLAHHTRALKENPACALLLGEPGPRGDPLTHPRLTLQADAQFLRHGSPGHGEMAAHYLRDHPKAKLYIGFTDFSFALLKVHLAYLNGGFGRAFTLTPADLTR</sequence>
<name>A0A1H9AMS4_9RHOB</name>
<dbReference type="STRING" id="657014.SAMN04488092_102188"/>
<dbReference type="Proteomes" id="UP000198634">
    <property type="component" value="Unassembled WGS sequence"/>
</dbReference>
<dbReference type="AlphaFoldDB" id="A0A1H9AMS4"/>
<dbReference type="GO" id="GO:0005737">
    <property type="term" value="C:cytoplasm"/>
    <property type="evidence" value="ECO:0007669"/>
    <property type="project" value="UniProtKB-ARBA"/>
</dbReference>
<proteinExistence type="predicted"/>
<evidence type="ECO:0000313" key="3">
    <source>
        <dbReference type="Proteomes" id="UP000198634"/>
    </source>
</evidence>
<dbReference type="PANTHER" id="PTHR13343:SF17">
    <property type="entry name" value="CELLULAR REPRESSOR OF E1A-STIMULATED GENES, ISOFORM A"/>
    <property type="match status" value="1"/>
</dbReference>
<organism evidence="2 3">
    <name type="scientific">Thalassovita taeanensis</name>
    <dbReference type="NCBI Taxonomy" id="657014"/>
    <lineage>
        <taxon>Bacteria</taxon>
        <taxon>Pseudomonadati</taxon>
        <taxon>Pseudomonadota</taxon>
        <taxon>Alphaproteobacteria</taxon>
        <taxon>Rhodobacterales</taxon>
        <taxon>Roseobacteraceae</taxon>
        <taxon>Thalassovita</taxon>
    </lineage>
</organism>
<dbReference type="SUPFAM" id="SSF50475">
    <property type="entry name" value="FMN-binding split barrel"/>
    <property type="match status" value="1"/>
</dbReference>
<dbReference type="Pfam" id="PF13883">
    <property type="entry name" value="CREG_beta-barrel"/>
    <property type="match status" value="1"/>
</dbReference>
<gene>
    <name evidence="2" type="ORF">SAMN04488092_102188</name>
</gene>
<accession>A0A1H9AMS4</accession>
<dbReference type="PANTHER" id="PTHR13343">
    <property type="entry name" value="CREG1 PROTEIN"/>
    <property type="match status" value="1"/>
</dbReference>
<reference evidence="2 3" key="1">
    <citation type="submission" date="2016-10" db="EMBL/GenBank/DDBJ databases">
        <authorList>
            <person name="de Groot N.N."/>
        </authorList>
    </citation>
    <scope>NUCLEOTIDE SEQUENCE [LARGE SCALE GENOMIC DNA]</scope>
    <source>
        <strain evidence="2 3">DSM 22007</strain>
    </source>
</reference>
<dbReference type="Gene3D" id="2.30.110.10">
    <property type="entry name" value="Electron Transport, Fmn-binding Protein, Chain A"/>
    <property type="match status" value="1"/>
</dbReference>
<keyword evidence="3" id="KW-1185">Reference proteome</keyword>
<dbReference type="InterPro" id="IPR012349">
    <property type="entry name" value="Split_barrel_FMN-bd"/>
</dbReference>
<dbReference type="InterPro" id="IPR055343">
    <property type="entry name" value="CREG_beta-barrel"/>
</dbReference>
<protein>
    <recommendedName>
        <fullName evidence="1">CREG-like beta-barrel domain-containing protein</fullName>
    </recommendedName>
</protein>